<keyword evidence="5" id="KW-0677">Repeat</keyword>
<feature type="region of interest" description="Disordered" evidence="10">
    <location>
        <begin position="498"/>
        <end position="533"/>
    </location>
</feature>
<feature type="compositionally biased region" description="Low complexity" evidence="10">
    <location>
        <begin position="1016"/>
        <end position="1043"/>
    </location>
</feature>
<feature type="region of interest" description="Disordered" evidence="10">
    <location>
        <begin position="747"/>
        <end position="796"/>
    </location>
</feature>
<feature type="compositionally biased region" description="Basic and acidic residues" evidence="10">
    <location>
        <begin position="430"/>
        <end position="439"/>
    </location>
</feature>
<evidence type="ECO:0000313" key="14">
    <source>
        <dbReference type="Proteomes" id="UP000700334"/>
    </source>
</evidence>
<feature type="chain" id="PRO_5035276124" evidence="11">
    <location>
        <begin position="31"/>
        <end position="1676"/>
    </location>
</feature>
<organism evidence="13 14">
    <name type="scientific">Galemys pyrenaicus</name>
    <name type="common">Iberian desman</name>
    <name type="synonym">Pyrenean desman</name>
    <dbReference type="NCBI Taxonomy" id="202257"/>
    <lineage>
        <taxon>Eukaryota</taxon>
        <taxon>Metazoa</taxon>
        <taxon>Chordata</taxon>
        <taxon>Craniata</taxon>
        <taxon>Vertebrata</taxon>
        <taxon>Euteleostomi</taxon>
        <taxon>Mammalia</taxon>
        <taxon>Eutheria</taxon>
        <taxon>Laurasiatheria</taxon>
        <taxon>Eulipotyphla</taxon>
        <taxon>Talpidae</taxon>
        <taxon>Galemys</taxon>
    </lineage>
</organism>
<keyword evidence="2" id="KW-1003">Cell membrane</keyword>
<dbReference type="GO" id="GO:0007507">
    <property type="term" value="P:heart development"/>
    <property type="evidence" value="ECO:0007669"/>
    <property type="project" value="TreeGrafter"/>
</dbReference>
<feature type="compositionally biased region" description="Pro residues" evidence="10">
    <location>
        <begin position="77"/>
        <end position="86"/>
    </location>
</feature>
<dbReference type="InterPro" id="IPR000742">
    <property type="entry name" value="EGF"/>
</dbReference>
<dbReference type="InterPro" id="IPR049883">
    <property type="entry name" value="NOTCH1_EGF-like"/>
</dbReference>
<evidence type="ECO:0000256" key="10">
    <source>
        <dbReference type="SAM" id="MobiDB-lite"/>
    </source>
</evidence>
<dbReference type="CDD" id="cd00055">
    <property type="entry name" value="EGF_Lam"/>
    <property type="match status" value="1"/>
</dbReference>
<dbReference type="GO" id="GO:0005509">
    <property type="term" value="F:calcium ion binding"/>
    <property type="evidence" value="ECO:0007669"/>
    <property type="project" value="InterPro"/>
</dbReference>
<protein>
    <submittedName>
        <fullName evidence="13">Protein HEG-1</fullName>
    </submittedName>
</protein>
<dbReference type="PROSITE" id="PS00010">
    <property type="entry name" value="ASX_HYDROXYL"/>
    <property type="match status" value="1"/>
</dbReference>
<evidence type="ECO:0000313" key="13">
    <source>
        <dbReference type="EMBL" id="KAG8523281.1"/>
    </source>
</evidence>
<feature type="compositionally biased region" description="Low complexity" evidence="10">
    <location>
        <begin position="833"/>
        <end position="869"/>
    </location>
</feature>
<feature type="compositionally biased region" description="Polar residues" evidence="10">
    <location>
        <begin position="643"/>
        <end position="664"/>
    </location>
</feature>
<evidence type="ECO:0000259" key="12">
    <source>
        <dbReference type="PROSITE" id="PS50026"/>
    </source>
</evidence>
<dbReference type="InterPro" id="IPR018097">
    <property type="entry name" value="EGF_Ca-bd_CS"/>
</dbReference>
<dbReference type="Gene3D" id="2.10.25.10">
    <property type="entry name" value="Laminin"/>
    <property type="match status" value="2"/>
</dbReference>
<dbReference type="PANTHER" id="PTHR24037:SF3">
    <property type="entry name" value="PROTEIN HEG HOMOLOG 1"/>
    <property type="match status" value="1"/>
</dbReference>
<evidence type="ECO:0000256" key="5">
    <source>
        <dbReference type="ARBA" id="ARBA00022737"/>
    </source>
</evidence>
<keyword evidence="4 11" id="KW-0732">Signal</keyword>
<accession>A0A8J6DWE8</accession>
<feature type="domain" description="EGF-like" evidence="12">
    <location>
        <begin position="1146"/>
        <end position="1184"/>
    </location>
</feature>
<feature type="domain" description="EGF-like" evidence="12">
    <location>
        <begin position="1186"/>
        <end position="1224"/>
    </location>
</feature>
<feature type="compositionally biased region" description="Low complexity" evidence="10">
    <location>
        <begin position="374"/>
        <end position="390"/>
    </location>
</feature>
<gene>
    <name evidence="13" type="ORF">J0S82_004125</name>
</gene>
<feature type="compositionally biased region" description="Low complexity" evidence="10">
    <location>
        <begin position="885"/>
        <end position="911"/>
    </location>
</feature>
<dbReference type="SMART" id="SM00179">
    <property type="entry name" value="EGF_CA"/>
    <property type="match status" value="1"/>
</dbReference>
<feature type="region of interest" description="Disordered" evidence="10">
    <location>
        <begin position="570"/>
        <end position="681"/>
    </location>
</feature>
<dbReference type="InterPro" id="IPR009030">
    <property type="entry name" value="Growth_fac_rcpt_cys_sf"/>
</dbReference>
<comment type="caution">
    <text evidence="13">The sequence shown here is derived from an EMBL/GenBank/DDBJ whole genome shotgun (WGS) entry which is preliminary data.</text>
</comment>
<feature type="disulfide bond" evidence="9">
    <location>
        <begin position="1155"/>
        <end position="1172"/>
    </location>
</feature>
<feature type="compositionally biased region" description="Polar residues" evidence="10">
    <location>
        <begin position="917"/>
        <end position="947"/>
    </location>
</feature>
<evidence type="ECO:0000256" key="9">
    <source>
        <dbReference type="PROSITE-ProRule" id="PRU00076"/>
    </source>
</evidence>
<dbReference type="PROSITE" id="PS00022">
    <property type="entry name" value="EGF_1"/>
    <property type="match status" value="1"/>
</dbReference>
<dbReference type="InterPro" id="IPR001881">
    <property type="entry name" value="EGF-like_Ca-bd_dom"/>
</dbReference>
<feature type="compositionally biased region" description="Polar residues" evidence="10">
    <location>
        <begin position="762"/>
        <end position="780"/>
    </location>
</feature>
<keyword evidence="7 9" id="KW-1015">Disulfide bond</keyword>
<dbReference type="InterPro" id="IPR000152">
    <property type="entry name" value="EGF-type_Asp/Asn_hydroxyl_site"/>
</dbReference>
<feature type="region of interest" description="Disordered" evidence="10">
    <location>
        <begin position="337"/>
        <end position="401"/>
    </location>
</feature>
<keyword evidence="14" id="KW-1185">Reference proteome</keyword>
<comment type="caution">
    <text evidence="9">Lacks conserved residue(s) required for the propagation of feature annotation.</text>
</comment>
<evidence type="ECO:0000256" key="8">
    <source>
        <dbReference type="ARBA" id="ARBA00023180"/>
    </source>
</evidence>
<keyword evidence="6" id="KW-0472">Membrane</keyword>
<feature type="region of interest" description="Disordered" evidence="10">
    <location>
        <begin position="288"/>
        <end position="324"/>
    </location>
</feature>
<feature type="region of interest" description="Disordered" evidence="10">
    <location>
        <begin position="172"/>
        <end position="200"/>
    </location>
</feature>
<dbReference type="GO" id="GO:0005886">
    <property type="term" value="C:plasma membrane"/>
    <property type="evidence" value="ECO:0007669"/>
    <property type="project" value="UniProtKB-SubCell"/>
</dbReference>
<feature type="compositionally biased region" description="Low complexity" evidence="10">
    <location>
        <begin position="87"/>
        <end position="99"/>
    </location>
</feature>
<evidence type="ECO:0000256" key="11">
    <source>
        <dbReference type="SAM" id="SignalP"/>
    </source>
</evidence>
<evidence type="ECO:0000256" key="3">
    <source>
        <dbReference type="ARBA" id="ARBA00022536"/>
    </source>
</evidence>
<feature type="region of interest" description="Disordered" evidence="10">
    <location>
        <begin position="705"/>
        <end position="726"/>
    </location>
</feature>
<proteinExistence type="predicted"/>
<dbReference type="EMBL" id="JAGFMF010011415">
    <property type="protein sequence ID" value="KAG8523281.1"/>
    <property type="molecule type" value="Genomic_DNA"/>
</dbReference>
<feature type="region of interest" description="Disordered" evidence="10">
    <location>
        <begin position="1105"/>
        <end position="1142"/>
    </location>
</feature>
<dbReference type="PROSITE" id="PS01187">
    <property type="entry name" value="EGF_CA"/>
    <property type="match status" value="1"/>
</dbReference>
<feature type="compositionally biased region" description="Polar residues" evidence="10">
    <location>
        <begin position="996"/>
        <end position="1015"/>
    </location>
</feature>
<feature type="compositionally biased region" description="Polar residues" evidence="10">
    <location>
        <begin position="1111"/>
        <end position="1125"/>
    </location>
</feature>
<feature type="compositionally biased region" description="Low complexity" evidence="10">
    <location>
        <begin position="588"/>
        <end position="608"/>
    </location>
</feature>
<dbReference type="Pfam" id="PF00008">
    <property type="entry name" value="EGF"/>
    <property type="match status" value="1"/>
</dbReference>
<feature type="region of interest" description="Disordered" evidence="10">
    <location>
        <begin position="832"/>
        <end position="1076"/>
    </location>
</feature>
<feature type="disulfide bond" evidence="9">
    <location>
        <begin position="1174"/>
        <end position="1183"/>
    </location>
</feature>
<feature type="compositionally biased region" description="Low complexity" evidence="10">
    <location>
        <begin position="440"/>
        <end position="453"/>
    </location>
</feature>
<feature type="compositionally biased region" description="Pro residues" evidence="10">
    <location>
        <begin position="870"/>
        <end position="884"/>
    </location>
</feature>
<dbReference type="PROSITE" id="PS50026">
    <property type="entry name" value="EGF_3"/>
    <property type="match status" value="2"/>
</dbReference>
<name>A0A8J6DWE8_GALPY</name>
<feature type="signal peptide" evidence="11">
    <location>
        <begin position="1"/>
        <end position="30"/>
    </location>
</feature>
<dbReference type="SUPFAM" id="SSF57184">
    <property type="entry name" value="Growth factor receptor domain"/>
    <property type="match status" value="1"/>
</dbReference>
<comment type="subcellular location">
    <subcellularLocation>
        <location evidence="1">Cell membrane</location>
    </subcellularLocation>
</comment>
<dbReference type="FunFam" id="2.10.25.10:FF:000358">
    <property type="entry name" value="protein HEG homolog 1 isoform X1"/>
    <property type="match status" value="1"/>
</dbReference>
<dbReference type="PANTHER" id="PTHR24037">
    <property type="entry name" value="HEART DEVELOPMENT PROTEIN WITH EGF-LIKE DOMAINS 1"/>
    <property type="match status" value="1"/>
</dbReference>
<dbReference type="InterPro" id="IPR002049">
    <property type="entry name" value="LE_dom"/>
</dbReference>
<keyword evidence="3 9" id="KW-0245">EGF-like domain</keyword>
<evidence type="ECO:0000256" key="2">
    <source>
        <dbReference type="ARBA" id="ARBA00022475"/>
    </source>
</evidence>
<dbReference type="OrthoDB" id="9946171at2759"/>
<dbReference type="Pfam" id="PF07645">
    <property type="entry name" value="EGF_CA"/>
    <property type="match status" value="1"/>
</dbReference>
<feature type="compositionally biased region" description="Low complexity" evidence="10">
    <location>
        <begin position="747"/>
        <end position="761"/>
    </location>
</feature>
<dbReference type="SMART" id="SM00181">
    <property type="entry name" value="EGF"/>
    <property type="match status" value="3"/>
</dbReference>
<feature type="region of interest" description="Disordered" evidence="10">
    <location>
        <begin position="413"/>
        <end position="479"/>
    </location>
</feature>
<feature type="compositionally biased region" description="Low complexity" evidence="10">
    <location>
        <begin position="36"/>
        <end position="47"/>
    </location>
</feature>
<evidence type="ECO:0000256" key="1">
    <source>
        <dbReference type="ARBA" id="ARBA00004236"/>
    </source>
</evidence>
<feature type="compositionally biased region" description="Polar residues" evidence="10">
    <location>
        <begin position="707"/>
        <end position="726"/>
    </location>
</feature>
<dbReference type="CDD" id="cd00054">
    <property type="entry name" value="EGF_CA"/>
    <property type="match status" value="2"/>
</dbReference>
<feature type="compositionally biased region" description="Low complexity" evidence="10">
    <location>
        <begin position="288"/>
        <end position="302"/>
    </location>
</feature>
<evidence type="ECO:0000256" key="4">
    <source>
        <dbReference type="ARBA" id="ARBA00022729"/>
    </source>
</evidence>
<reference evidence="13" key="1">
    <citation type="journal article" date="2021" name="Evol. Appl.">
        <title>The genome of the Pyrenean desman and the effects of bottlenecks and inbreeding on the genomic landscape of an endangered species.</title>
        <authorList>
            <person name="Escoda L."/>
            <person name="Castresana J."/>
        </authorList>
    </citation>
    <scope>NUCLEOTIDE SEQUENCE</scope>
    <source>
        <strain evidence="13">IBE-C5619</strain>
    </source>
</reference>
<dbReference type="PROSITE" id="PS01186">
    <property type="entry name" value="EGF_2"/>
    <property type="match status" value="1"/>
</dbReference>
<sequence>MASPRASRWPPPPPLLLLLLLLPAPPGTRGQPPPSARRAPSGAPLAGTGLVRPPEPGPEREPPPPPQPLRERRGPASPDPSQPAPAPGAATRRGPSGRVPRGRSAEASKFSLVHFLTVLAAMRGHWLESNNETPVENITFDQNQVDFSTVTSEEVVLVQTFRKNHASSDAAENFSLQTETANAGGRNDSSRRTNFTISPDGPEMATVLTSQSSTLEDFKKGLWLGEQEFIEEEKTGRLALIRQLDEQFLLLISSRVHVVPTSQWSPRQGYSDVWRLLAGFSLSPLLSASGRPRLPSSSSGSEGRTDPSRAESGTPLDTPVQDMGLPEDATLHTQVAATSVVSRSSPPALETEDETTVSRKSNSLGTELSWAHFSRTSSPASSHASSSGSAEELNTTALQDPSVRHTVGVHVATGVPYGVPGTISLGPLSKTERFPEDSKISMASASFHSSSSEAESRRNSGAISNTEGGEFAEPSTGNAFGLTSSEVSVGFWPKDSPTLGGRQLISSSGVESGSGAPRTEAASRSIPSVRGRESTAPWFLTESRTVADGTGSATSYPQVVNASVLTQFSASAPRSRGSDTALHETGYSEPSAQFLSSSSSESLDFSAPHATEDGPEPGASSAVQEGTAKGTPGTQALGAHTAATFTGSGERTLRSLTNGSTTSRGEGHSVADPETESATLQGDTTVTGDAHLVSDSLPISQVLGVTGVSSDPVSGTNTEQRTPSDLTDHTYVSSAFTKGERALLSITDNSSSSDTRESSTSVQISNFSHPDYSPSSQVQMGTKKVSPDMGDYAQPSTESLAVRPAHLPSYTPTVNVANTLVFLDAEAGLVADSSSSESPLPLPSVSQSYQPFSSSPSTRAATPPQKSTLSPPPPSSPSPPPPPVSMTASTPASRSIPQTTLPPSLSTLVLPRVRATAVTSDHVSTEPSSVAVLPSSQTAGPGNQSSSLHEKILTDSRLPNPESPPTEATNSVTVSSTSGILLPPDFTEFSPGHTLPVTSTSSAPTYPSLTASTLKTSPSPGLTASPPSSTAAPTAGPTTARTPPGKPPLPTSPEILVPHSSRADATTTRGNPEHLDTTTQLMPLASVPSAAGELTTGLGTAHEYRPASHFLGTSPSQSTDVSTAEMSPPPSQSSTQSPVALSSPASAKSCATNPCLHDGKCLVDPTRHGYRCMCSPSWQGDDCSVDVNECLHNPCPPLATCNNTQGSFTCTCPVGYQLEKGICNLVRTFMTELTLKKSFLNTTMEKHSDLRKVESEIKKMLNMCFSKLPGYTRSTVRASRTEVAFTFQQPRARLSSQGDQKPTHFACRGSGAAAVSLQTVFSLASNVTLFDLADKMQKCVNSCRSSAEVCQLLGSQRRIFRGKRGLFLHMSLFKKKVHVSSGWERRRSCLTLLFGLCIPVGSLCKRKTPECDRETSVCTDLDGVARCQCKLGYFQFNKMDHSCRGAIVVVSFRWLLLCGFVLGPRQVCRLLHGLSFSPLACEDGYRLENETCMSSHSSGVLMTPPIYARVQLRCAHLRMPTRECSQHRRYHLEFVHVTFQMFFTYRKNKNDISKLIFKSGDFQMSPYAEYPKNPRSQEWGREAIEMHENGSTKNLLQMTDVYYSVPPSGKRAGPQGIINEFVLFGHQPMSVRNPELERNGLYPAYTGLPGSRHSCIFPGQYNPSFISDESRRRDYF</sequence>
<evidence type="ECO:0000256" key="7">
    <source>
        <dbReference type="ARBA" id="ARBA00023157"/>
    </source>
</evidence>
<feature type="region of interest" description="Disordered" evidence="10">
    <location>
        <begin position="1"/>
        <end position="105"/>
    </location>
</feature>
<dbReference type="FunFam" id="2.10.25.10:FF:000610">
    <property type="entry name" value="protein HEG homolog 1 isoform X1"/>
    <property type="match status" value="1"/>
</dbReference>
<feature type="compositionally biased region" description="Polar residues" evidence="10">
    <location>
        <begin position="966"/>
        <end position="979"/>
    </location>
</feature>
<feature type="compositionally biased region" description="Pro residues" evidence="10">
    <location>
        <begin position="23"/>
        <end position="35"/>
    </location>
</feature>
<evidence type="ECO:0000256" key="6">
    <source>
        <dbReference type="ARBA" id="ARBA00023136"/>
    </source>
</evidence>
<dbReference type="Proteomes" id="UP000700334">
    <property type="component" value="Unassembled WGS sequence"/>
</dbReference>
<keyword evidence="8" id="KW-0325">Glycoprotein</keyword>